<evidence type="ECO:0000256" key="1">
    <source>
        <dbReference type="ARBA" id="ARBA00022729"/>
    </source>
</evidence>
<evidence type="ECO:0000259" key="3">
    <source>
        <dbReference type="SMART" id="SM00856"/>
    </source>
</evidence>
<dbReference type="InterPro" id="IPR006501">
    <property type="entry name" value="Pectinesterase_inhib_dom"/>
</dbReference>
<dbReference type="Pfam" id="PF04043">
    <property type="entry name" value="PMEI"/>
    <property type="match status" value="1"/>
</dbReference>
<feature type="domain" description="Pectinesterase inhibitor" evidence="3">
    <location>
        <begin position="332"/>
        <end position="523"/>
    </location>
</feature>
<dbReference type="InterPro" id="IPR051955">
    <property type="entry name" value="PME_Inhibitor"/>
</dbReference>
<feature type="compositionally biased region" description="Acidic residues" evidence="2">
    <location>
        <begin position="32"/>
        <end position="47"/>
    </location>
</feature>
<name>A0A427A2U6_ENSVE</name>
<accession>A0A427A2U6</accession>
<dbReference type="PANTHER" id="PTHR31080">
    <property type="entry name" value="PECTINESTERASE INHIBITOR-LIKE"/>
    <property type="match status" value="1"/>
</dbReference>
<gene>
    <name evidence="4" type="ORF">B296_00019191</name>
</gene>
<dbReference type="Proteomes" id="UP000287651">
    <property type="component" value="Unassembled WGS sequence"/>
</dbReference>
<sequence>MAQCTMASDTNKGCNRQANLVVSSGGASSVVEETEGADDYEREEEDKVDGVVSGKGEVVRVEATSAVEKEDVGAIIEDDDVVVRRVGHVRCLGSVCCGVGGTRPTRRTLRHLLDRIDPPPPFLLRFSHACSRAGSHVTGHYYSLHCVSAHPSRTGRSHRIRCYRGSRGSKGPFVSHGVRVRRWQLLSIFYCSTNEWAALLRRPPVLCARPSSTHTLPQLSPSSWTASREALDPPCGYRAAEPLLSLEKGLNDGVASFGSHRPMAFPLRTGLYNKLSYRTPRRYEPVSPLLPTMVRKVYLLFTLFFSFTVLHAVAARIPPVQASQPQVSFGYNSTEFIRARCGATRYPSLCYRSLAGYSFAVQQSPIQLARFATNLTLARVASLYAHVASLRRACGTAKSASACPEAGALRDCADSLGDAVDLARRTAGELCGLEAEAAGAAADAVDLARRTAGELCGLEAEAAGSAAAVWRMSNAQTWMSAALTDEDTCVDGFEEVGQESRAKADVCRRVWRVKQYTSNALALVNGIVASR</sequence>
<reference evidence="4 5" key="1">
    <citation type="journal article" date="2014" name="Agronomy (Basel)">
        <title>A Draft Genome Sequence for Ensete ventricosum, the Drought-Tolerant Tree Against Hunger.</title>
        <authorList>
            <person name="Harrison J."/>
            <person name="Moore K.A."/>
            <person name="Paszkiewicz K."/>
            <person name="Jones T."/>
            <person name="Grant M."/>
            <person name="Ambacheew D."/>
            <person name="Muzemil S."/>
            <person name="Studholme D.J."/>
        </authorList>
    </citation>
    <scope>NUCLEOTIDE SEQUENCE [LARGE SCALE GENOMIC DNA]</scope>
</reference>
<feature type="region of interest" description="Disordered" evidence="2">
    <location>
        <begin position="25"/>
        <end position="51"/>
    </location>
</feature>
<dbReference type="CDD" id="cd15798">
    <property type="entry name" value="PMEI-like_3"/>
    <property type="match status" value="1"/>
</dbReference>
<dbReference type="EMBL" id="AMZH03003986">
    <property type="protein sequence ID" value="RRT70526.1"/>
    <property type="molecule type" value="Genomic_DNA"/>
</dbReference>
<dbReference type="GO" id="GO:0004857">
    <property type="term" value="F:enzyme inhibitor activity"/>
    <property type="evidence" value="ECO:0007669"/>
    <property type="project" value="InterPro"/>
</dbReference>
<keyword evidence="1" id="KW-0732">Signal</keyword>
<evidence type="ECO:0000256" key="2">
    <source>
        <dbReference type="SAM" id="MobiDB-lite"/>
    </source>
</evidence>
<comment type="caution">
    <text evidence="4">The sequence shown here is derived from an EMBL/GenBank/DDBJ whole genome shotgun (WGS) entry which is preliminary data.</text>
</comment>
<dbReference type="InterPro" id="IPR035513">
    <property type="entry name" value="Invertase/methylesterase_inhib"/>
</dbReference>
<evidence type="ECO:0000313" key="5">
    <source>
        <dbReference type="Proteomes" id="UP000287651"/>
    </source>
</evidence>
<protein>
    <recommendedName>
        <fullName evidence="3">Pectinesterase inhibitor domain-containing protein</fullName>
    </recommendedName>
</protein>
<organism evidence="4 5">
    <name type="scientific">Ensete ventricosum</name>
    <name type="common">Abyssinian banana</name>
    <name type="synonym">Musa ensete</name>
    <dbReference type="NCBI Taxonomy" id="4639"/>
    <lineage>
        <taxon>Eukaryota</taxon>
        <taxon>Viridiplantae</taxon>
        <taxon>Streptophyta</taxon>
        <taxon>Embryophyta</taxon>
        <taxon>Tracheophyta</taxon>
        <taxon>Spermatophyta</taxon>
        <taxon>Magnoliopsida</taxon>
        <taxon>Liliopsida</taxon>
        <taxon>Zingiberales</taxon>
        <taxon>Musaceae</taxon>
        <taxon>Ensete</taxon>
    </lineage>
</organism>
<proteinExistence type="predicted"/>
<dbReference type="PANTHER" id="PTHR31080:SF64">
    <property type="entry name" value="PLANT INVERTASE_PECTIN METHYLESTERASE INHIBITOR SUPERFAMILY PROTEIN"/>
    <property type="match status" value="1"/>
</dbReference>
<evidence type="ECO:0000313" key="4">
    <source>
        <dbReference type="EMBL" id="RRT70526.1"/>
    </source>
</evidence>
<dbReference type="SMART" id="SM00856">
    <property type="entry name" value="PMEI"/>
    <property type="match status" value="1"/>
</dbReference>
<dbReference type="NCBIfam" id="TIGR01614">
    <property type="entry name" value="PME_inhib"/>
    <property type="match status" value="1"/>
</dbReference>
<dbReference type="AlphaFoldDB" id="A0A427A2U6"/>
<dbReference type="Gene3D" id="1.20.140.40">
    <property type="entry name" value="Invertase/pectin methylesterase inhibitor family protein"/>
    <property type="match status" value="1"/>
</dbReference>
<dbReference type="SUPFAM" id="SSF101148">
    <property type="entry name" value="Plant invertase/pectin methylesterase inhibitor"/>
    <property type="match status" value="1"/>
</dbReference>